<sequence length="217" mass="23192">MTSSIFARPAHRSAFRLAVMLIVGILGLAICAIFKFWTYAAVVAWAGASITYVLWVWALIGRMDAATTASHATREDPSRSVSGLLLVIASVASLGAIVLLLSGANGTSNASQVTAAAFAVLSVALSWLLIHTLFTLRYAELYYSGEDGGVDFNQKEPPRYSDFAYLAFTLGMTFQVSDTNLTTHAVRATALRHGLLSYLFGSVILATLINLVAGLPR</sequence>
<evidence type="ECO:0000256" key="1">
    <source>
        <dbReference type="SAM" id="Phobius"/>
    </source>
</evidence>
<dbReference type="AlphaFoldDB" id="A0A7Z0ECT9"/>
<name>A0A7Z0ECT9_9MICO</name>
<keyword evidence="1" id="KW-0472">Membrane</keyword>
<dbReference type="Proteomes" id="UP000537260">
    <property type="component" value="Unassembled WGS sequence"/>
</dbReference>
<comment type="caution">
    <text evidence="2">The sequence shown here is derived from an EMBL/GenBank/DDBJ whole genome shotgun (WGS) entry which is preliminary data.</text>
</comment>
<feature type="transmembrane region" description="Helical" evidence="1">
    <location>
        <begin position="195"/>
        <end position="215"/>
    </location>
</feature>
<keyword evidence="3" id="KW-1185">Reference proteome</keyword>
<reference evidence="2 3" key="1">
    <citation type="submission" date="2020-07" db="EMBL/GenBank/DDBJ databases">
        <title>Sequencing the genomes of 1000 actinobacteria strains.</title>
        <authorList>
            <person name="Klenk H.-P."/>
        </authorList>
    </citation>
    <scope>NUCLEOTIDE SEQUENCE [LARGE SCALE GENOMIC DNA]</scope>
    <source>
        <strain evidence="2 3">LI1</strain>
    </source>
</reference>
<feature type="transmembrane region" description="Helical" evidence="1">
    <location>
        <begin position="81"/>
        <end position="101"/>
    </location>
</feature>
<accession>A0A7Z0ECT9</accession>
<protein>
    <submittedName>
        <fullName evidence="2">Putative membrane protein</fullName>
    </submittedName>
</protein>
<evidence type="ECO:0000313" key="3">
    <source>
        <dbReference type="Proteomes" id="UP000537260"/>
    </source>
</evidence>
<evidence type="ECO:0000313" key="2">
    <source>
        <dbReference type="EMBL" id="NYJ19317.1"/>
    </source>
</evidence>
<feature type="transmembrane region" description="Helical" evidence="1">
    <location>
        <begin position="113"/>
        <end position="134"/>
    </location>
</feature>
<keyword evidence="1" id="KW-1133">Transmembrane helix</keyword>
<gene>
    <name evidence="2" type="ORF">HNR05_001108</name>
</gene>
<dbReference type="Pfam" id="PF07077">
    <property type="entry name" value="DUF1345"/>
    <property type="match status" value="1"/>
</dbReference>
<feature type="transmembrane region" description="Helical" evidence="1">
    <location>
        <begin position="14"/>
        <end position="36"/>
    </location>
</feature>
<feature type="transmembrane region" description="Helical" evidence="1">
    <location>
        <begin position="42"/>
        <end position="60"/>
    </location>
</feature>
<keyword evidence="1" id="KW-0812">Transmembrane</keyword>
<proteinExistence type="predicted"/>
<organism evidence="2 3">
    <name type="scientific">Glaciibacter psychrotolerans</name>
    <dbReference type="NCBI Taxonomy" id="670054"/>
    <lineage>
        <taxon>Bacteria</taxon>
        <taxon>Bacillati</taxon>
        <taxon>Actinomycetota</taxon>
        <taxon>Actinomycetes</taxon>
        <taxon>Micrococcales</taxon>
        <taxon>Microbacteriaceae</taxon>
        <taxon>Glaciibacter</taxon>
    </lineage>
</organism>
<dbReference type="RefSeq" id="WP_179578101.1">
    <property type="nucleotide sequence ID" value="NZ_JACCFM010000001.1"/>
</dbReference>
<dbReference type="InterPro" id="IPR009781">
    <property type="entry name" value="DUF1345"/>
</dbReference>
<dbReference type="EMBL" id="JACCFM010000001">
    <property type="protein sequence ID" value="NYJ19317.1"/>
    <property type="molecule type" value="Genomic_DNA"/>
</dbReference>